<sequence length="106" mass="11800">MSKIVIFIIACIMVSSIHALSITNVVQIDKKFVITTLPHNVIWWEAQLSLNGVFADITSYCYLGRDPMECVLPSVPECDGFRGRVSPNLFIGPTYLNFAFNCTIVA</sequence>
<reference evidence="2" key="1">
    <citation type="submission" date="2020-01" db="EMBL/GenBank/DDBJ databases">
        <title>Development of genomics and gene disruption for Polysphondylium violaceum indicates a role for the polyketide synthase stlB in stalk morphogenesis.</title>
        <authorList>
            <person name="Narita B."/>
            <person name="Kawabe Y."/>
            <person name="Kin K."/>
            <person name="Saito T."/>
            <person name="Gibbs R."/>
            <person name="Kuspa A."/>
            <person name="Muzny D."/>
            <person name="Queller D."/>
            <person name="Richards S."/>
            <person name="Strassman J."/>
            <person name="Sucgang R."/>
            <person name="Worley K."/>
            <person name="Schaap P."/>
        </authorList>
    </citation>
    <scope>NUCLEOTIDE SEQUENCE</scope>
    <source>
        <strain evidence="2">QSvi11</strain>
    </source>
</reference>
<evidence type="ECO:0000256" key="1">
    <source>
        <dbReference type="SAM" id="SignalP"/>
    </source>
</evidence>
<dbReference type="AlphaFoldDB" id="A0A8J4Q7L4"/>
<keyword evidence="1" id="KW-0732">Signal</keyword>
<evidence type="ECO:0000313" key="3">
    <source>
        <dbReference type="Proteomes" id="UP000695562"/>
    </source>
</evidence>
<accession>A0A8J4Q7L4</accession>
<keyword evidence="3" id="KW-1185">Reference proteome</keyword>
<comment type="caution">
    <text evidence="2">The sequence shown here is derived from an EMBL/GenBank/DDBJ whole genome shotgun (WGS) entry which is preliminary data.</text>
</comment>
<dbReference type="EMBL" id="AJWJ01000078">
    <property type="protein sequence ID" value="KAF2075971.1"/>
    <property type="molecule type" value="Genomic_DNA"/>
</dbReference>
<proteinExistence type="predicted"/>
<dbReference type="Proteomes" id="UP000695562">
    <property type="component" value="Unassembled WGS sequence"/>
</dbReference>
<protein>
    <submittedName>
        <fullName evidence="2">Uncharacterized protein</fullName>
    </submittedName>
</protein>
<evidence type="ECO:0000313" key="2">
    <source>
        <dbReference type="EMBL" id="KAF2075971.1"/>
    </source>
</evidence>
<organism evidence="2 3">
    <name type="scientific">Polysphondylium violaceum</name>
    <dbReference type="NCBI Taxonomy" id="133409"/>
    <lineage>
        <taxon>Eukaryota</taxon>
        <taxon>Amoebozoa</taxon>
        <taxon>Evosea</taxon>
        <taxon>Eumycetozoa</taxon>
        <taxon>Dictyostelia</taxon>
        <taxon>Dictyosteliales</taxon>
        <taxon>Dictyosteliaceae</taxon>
        <taxon>Polysphondylium</taxon>
    </lineage>
</organism>
<name>A0A8J4Q7L4_9MYCE</name>
<feature type="chain" id="PRO_5035217683" evidence="1">
    <location>
        <begin position="20"/>
        <end position="106"/>
    </location>
</feature>
<feature type="signal peptide" evidence="1">
    <location>
        <begin position="1"/>
        <end position="19"/>
    </location>
</feature>
<gene>
    <name evidence="2" type="ORF">CYY_002727</name>
</gene>